<dbReference type="EMBL" id="JACIDR010000001">
    <property type="protein sequence ID" value="MBB3971518.1"/>
    <property type="molecule type" value="Genomic_DNA"/>
</dbReference>
<dbReference type="InterPro" id="IPR018490">
    <property type="entry name" value="cNMP-bd_dom_sf"/>
</dbReference>
<evidence type="ECO:0000256" key="1">
    <source>
        <dbReference type="ARBA" id="ARBA00023015"/>
    </source>
</evidence>
<dbReference type="GO" id="GO:0005829">
    <property type="term" value="C:cytosol"/>
    <property type="evidence" value="ECO:0007669"/>
    <property type="project" value="TreeGrafter"/>
</dbReference>
<dbReference type="SMART" id="SM00419">
    <property type="entry name" value="HTH_CRP"/>
    <property type="match status" value="1"/>
</dbReference>
<comment type="caution">
    <text evidence="5">The sequence shown here is derived from an EMBL/GenBank/DDBJ whole genome shotgun (WGS) entry which is preliminary data.</text>
</comment>
<organism evidence="5 6">
    <name type="scientific">Hansschlegelia beijingensis</name>
    <dbReference type="NCBI Taxonomy" id="1133344"/>
    <lineage>
        <taxon>Bacteria</taxon>
        <taxon>Pseudomonadati</taxon>
        <taxon>Pseudomonadota</taxon>
        <taxon>Alphaproteobacteria</taxon>
        <taxon>Hyphomicrobiales</taxon>
        <taxon>Methylopilaceae</taxon>
        <taxon>Hansschlegelia</taxon>
    </lineage>
</organism>
<dbReference type="CDD" id="cd00038">
    <property type="entry name" value="CAP_ED"/>
    <property type="match status" value="1"/>
</dbReference>
<dbReference type="SUPFAM" id="SSF46785">
    <property type="entry name" value="Winged helix' DNA-binding domain"/>
    <property type="match status" value="1"/>
</dbReference>
<gene>
    <name evidence="5" type="ORF">GGR24_000151</name>
</gene>
<keyword evidence="6" id="KW-1185">Reference proteome</keyword>
<evidence type="ECO:0000313" key="6">
    <source>
        <dbReference type="Proteomes" id="UP000528964"/>
    </source>
</evidence>
<dbReference type="InterPro" id="IPR000595">
    <property type="entry name" value="cNMP-bd_dom"/>
</dbReference>
<dbReference type="PROSITE" id="PS51063">
    <property type="entry name" value="HTH_CRP_2"/>
    <property type="match status" value="1"/>
</dbReference>
<dbReference type="AlphaFoldDB" id="A0A7W6D1I3"/>
<evidence type="ECO:0000256" key="2">
    <source>
        <dbReference type="ARBA" id="ARBA00023125"/>
    </source>
</evidence>
<dbReference type="PANTHER" id="PTHR24567">
    <property type="entry name" value="CRP FAMILY TRANSCRIPTIONAL REGULATORY PROTEIN"/>
    <property type="match status" value="1"/>
</dbReference>
<dbReference type="Proteomes" id="UP000528964">
    <property type="component" value="Unassembled WGS sequence"/>
</dbReference>
<dbReference type="Gene3D" id="2.60.120.10">
    <property type="entry name" value="Jelly Rolls"/>
    <property type="match status" value="1"/>
</dbReference>
<keyword evidence="2" id="KW-0238">DNA-binding</keyword>
<dbReference type="SUPFAM" id="SSF51206">
    <property type="entry name" value="cAMP-binding domain-like"/>
    <property type="match status" value="1"/>
</dbReference>
<dbReference type="Gene3D" id="1.10.10.10">
    <property type="entry name" value="Winged helix-like DNA-binding domain superfamily/Winged helix DNA-binding domain"/>
    <property type="match status" value="1"/>
</dbReference>
<evidence type="ECO:0000313" key="5">
    <source>
        <dbReference type="EMBL" id="MBB3971518.1"/>
    </source>
</evidence>
<reference evidence="5 6" key="1">
    <citation type="submission" date="2020-08" db="EMBL/GenBank/DDBJ databases">
        <title>Genomic Encyclopedia of Type Strains, Phase IV (KMG-IV): sequencing the most valuable type-strain genomes for metagenomic binning, comparative biology and taxonomic classification.</title>
        <authorList>
            <person name="Goeker M."/>
        </authorList>
    </citation>
    <scope>NUCLEOTIDE SEQUENCE [LARGE SCALE GENOMIC DNA]</scope>
    <source>
        <strain evidence="5 6">DSM 25481</strain>
    </source>
</reference>
<proteinExistence type="predicted"/>
<dbReference type="GO" id="GO:0003700">
    <property type="term" value="F:DNA-binding transcription factor activity"/>
    <property type="evidence" value="ECO:0007669"/>
    <property type="project" value="TreeGrafter"/>
</dbReference>
<dbReference type="Pfam" id="PF00027">
    <property type="entry name" value="cNMP_binding"/>
    <property type="match status" value="1"/>
</dbReference>
<dbReference type="PANTHER" id="PTHR24567:SF26">
    <property type="entry name" value="REGULATORY PROTEIN YEIL"/>
    <property type="match status" value="1"/>
</dbReference>
<dbReference type="InterPro" id="IPR050397">
    <property type="entry name" value="Env_Response_Regulators"/>
</dbReference>
<name>A0A7W6D1I3_9HYPH</name>
<dbReference type="InterPro" id="IPR012318">
    <property type="entry name" value="HTH_CRP"/>
</dbReference>
<protein>
    <submittedName>
        <fullName evidence="5">CRP-like cAMP-binding protein</fullName>
    </submittedName>
</protein>
<dbReference type="InterPro" id="IPR036388">
    <property type="entry name" value="WH-like_DNA-bd_sf"/>
</dbReference>
<keyword evidence="1" id="KW-0805">Transcription regulation</keyword>
<dbReference type="InterPro" id="IPR014710">
    <property type="entry name" value="RmlC-like_jellyroll"/>
</dbReference>
<evidence type="ECO:0000259" key="4">
    <source>
        <dbReference type="PROSITE" id="PS51063"/>
    </source>
</evidence>
<feature type="domain" description="HTH crp-type" evidence="4">
    <location>
        <begin position="167"/>
        <end position="241"/>
    </location>
</feature>
<evidence type="ECO:0000256" key="3">
    <source>
        <dbReference type="ARBA" id="ARBA00023163"/>
    </source>
</evidence>
<dbReference type="RefSeq" id="WP_246397889.1">
    <property type="nucleotide sequence ID" value="NZ_JACIDR010000001.1"/>
</dbReference>
<dbReference type="GO" id="GO:0003677">
    <property type="term" value="F:DNA binding"/>
    <property type="evidence" value="ECO:0007669"/>
    <property type="project" value="UniProtKB-KW"/>
</dbReference>
<dbReference type="Pfam" id="PF13545">
    <property type="entry name" value="HTH_Crp_2"/>
    <property type="match status" value="1"/>
</dbReference>
<keyword evidence="3" id="KW-0804">Transcription</keyword>
<dbReference type="InterPro" id="IPR036390">
    <property type="entry name" value="WH_DNA-bd_sf"/>
</dbReference>
<sequence>MDGSRASQASSSELLNPLMYVRCHGCPLRTKPAFHDKTQDEIAVIDQMKSDHLRVSAGTEFIHPEQTDAELYTLFSGWAFRYKELADGRRQILNFSLPGDLIGMQAALLDKSLYGAVALTDAELCVVPRRRLFKLFEHAPGAAYELTWLGAREEALVDENLLTAGRRNAMERVAAMVAALYKRAEQLDLVQDGVMDFPLTQQHIADALGLSLVHTNKTLARLRAQGMFRIADGKLALLNPRAVARLAQYFEKEPARRPII</sequence>
<accession>A0A7W6D1I3</accession>